<evidence type="ECO:0000256" key="3">
    <source>
        <dbReference type="ARBA" id="ARBA00022448"/>
    </source>
</evidence>
<feature type="chain" id="PRO_5044292183" evidence="12">
    <location>
        <begin position="25"/>
        <end position="158"/>
    </location>
</feature>
<dbReference type="PRINTS" id="PR00382">
    <property type="entry name" value="LIPIDTRNSFER"/>
</dbReference>
<keyword evidence="14" id="KW-1185">Reference proteome</keyword>
<dbReference type="SMART" id="SM00499">
    <property type="entry name" value="AAI"/>
    <property type="match status" value="1"/>
</dbReference>
<feature type="region of interest" description="Disordered" evidence="11">
    <location>
        <begin position="104"/>
        <end position="132"/>
    </location>
</feature>
<keyword evidence="4" id="KW-1003">Cell membrane</keyword>
<dbReference type="InterPro" id="IPR000528">
    <property type="entry name" value="Plant_nsLTP"/>
</dbReference>
<dbReference type="InterPro" id="IPR043325">
    <property type="entry name" value="LTSS"/>
</dbReference>
<dbReference type="SUPFAM" id="SSF47699">
    <property type="entry name" value="Bifunctional inhibitor/lipid-transfer protein/seed storage 2S albumin"/>
    <property type="match status" value="1"/>
</dbReference>
<evidence type="ECO:0000256" key="2">
    <source>
        <dbReference type="ARBA" id="ARBA00009748"/>
    </source>
</evidence>
<feature type="signal peptide" evidence="12">
    <location>
        <begin position="1"/>
        <end position="24"/>
    </location>
</feature>
<dbReference type="GO" id="GO:0008289">
    <property type="term" value="F:lipid binding"/>
    <property type="evidence" value="ECO:0007669"/>
    <property type="project" value="UniProtKB-KW"/>
</dbReference>
<dbReference type="CDD" id="cd00010">
    <property type="entry name" value="AAI_LTSS"/>
    <property type="match status" value="1"/>
</dbReference>
<keyword evidence="8" id="KW-1015">Disulfide bond</keyword>
<dbReference type="Proteomes" id="UP000077755">
    <property type="component" value="Chromosome 9"/>
</dbReference>
<sequence>MALQKTSLALSMVVVAILWTGSTAQTDCTNTLISLSPCLSFIRGNVSKPDSGCCPQLSSVVKSKPECLCQVLNGGGSTLGVQVNQTQAQALPAACNVQTPPLSSCDGGTPTKGTPSGPGSNSTPSKDSGTSDGSSTKLVAPLLFFLLFVASYASTFTI</sequence>
<dbReference type="InterPro" id="IPR016140">
    <property type="entry name" value="Bifunc_inhib/LTP/seed_store"/>
</dbReference>
<evidence type="ECO:0000313" key="13">
    <source>
        <dbReference type="EMBL" id="WOH16076.1"/>
    </source>
</evidence>
<dbReference type="PANTHER" id="PTHR33044">
    <property type="entry name" value="BIFUNCTIONAL INHIBITOR/LIPID-TRANSFER PROTEIN/SEED STORAGE 2S ALBUMIN SUPERFAMILY PROTEIN-RELATED"/>
    <property type="match status" value="1"/>
</dbReference>
<accession>A0A175YHU1</accession>
<keyword evidence="7" id="KW-0446">Lipid-binding</keyword>
<evidence type="ECO:0000256" key="9">
    <source>
        <dbReference type="ARBA" id="ARBA00023180"/>
    </source>
</evidence>
<dbReference type="InterPro" id="IPR036312">
    <property type="entry name" value="Bifun_inhib/LTP/seed_sf"/>
</dbReference>
<name>A0A175YHU1_DAUCS</name>
<keyword evidence="3" id="KW-0813">Transport</keyword>
<evidence type="ECO:0000256" key="10">
    <source>
        <dbReference type="ARBA" id="ARBA00023288"/>
    </source>
</evidence>
<keyword evidence="10" id="KW-0449">Lipoprotein</keyword>
<keyword evidence="6 12" id="KW-0732">Signal</keyword>
<evidence type="ECO:0000256" key="6">
    <source>
        <dbReference type="ARBA" id="ARBA00022729"/>
    </source>
</evidence>
<dbReference type="OMA" id="KACHVET"/>
<dbReference type="EMBL" id="CP093351">
    <property type="protein sequence ID" value="WOH16076.1"/>
    <property type="molecule type" value="Genomic_DNA"/>
</dbReference>
<evidence type="ECO:0000256" key="7">
    <source>
        <dbReference type="ARBA" id="ARBA00023121"/>
    </source>
</evidence>
<dbReference type="Gramene" id="KZM83093">
    <property type="protein sequence ID" value="KZM83093"/>
    <property type="gene ID" value="DCAR_030662"/>
</dbReference>
<evidence type="ECO:0000256" key="11">
    <source>
        <dbReference type="SAM" id="MobiDB-lite"/>
    </source>
</evidence>
<keyword evidence="5" id="KW-0336">GPI-anchor</keyword>
<reference evidence="13" key="1">
    <citation type="journal article" date="2016" name="Nat. Genet.">
        <title>A high-quality carrot genome assembly provides new insights into carotenoid accumulation and asterid genome evolution.</title>
        <authorList>
            <person name="Iorizzo M."/>
            <person name="Ellison S."/>
            <person name="Senalik D."/>
            <person name="Zeng P."/>
            <person name="Satapoomin P."/>
            <person name="Huang J."/>
            <person name="Bowman M."/>
            <person name="Iovene M."/>
            <person name="Sanseverino W."/>
            <person name="Cavagnaro P."/>
            <person name="Yildiz M."/>
            <person name="Macko-Podgorni A."/>
            <person name="Moranska E."/>
            <person name="Grzebelus E."/>
            <person name="Grzebelus D."/>
            <person name="Ashrafi H."/>
            <person name="Zheng Z."/>
            <person name="Cheng S."/>
            <person name="Spooner D."/>
            <person name="Van Deynze A."/>
            <person name="Simon P."/>
        </authorList>
    </citation>
    <scope>NUCLEOTIDE SEQUENCE</scope>
    <source>
        <tissue evidence="13">Leaf</tissue>
    </source>
</reference>
<evidence type="ECO:0000256" key="8">
    <source>
        <dbReference type="ARBA" id="ARBA00023157"/>
    </source>
</evidence>
<keyword evidence="5" id="KW-0472">Membrane</keyword>
<proteinExistence type="inferred from homology"/>
<dbReference type="AlphaFoldDB" id="A0A175YHU1"/>
<protein>
    <submittedName>
        <fullName evidence="13">Uncharacterized protein</fullName>
    </submittedName>
</protein>
<reference evidence="13" key="2">
    <citation type="submission" date="2022-03" db="EMBL/GenBank/DDBJ databases">
        <title>Draft title - Genomic analysis of global carrot germplasm unveils the trajectory of domestication and the origin of high carotenoid orange carrot.</title>
        <authorList>
            <person name="Iorizzo M."/>
            <person name="Ellison S."/>
            <person name="Senalik D."/>
            <person name="Macko-Podgorni A."/>
            <person name="Grzebelus D."/>
            <person name="Bostan H."/>
            <person name="Rolling W."/>
            <person name="Curaba J."/>
            <person name="Simon P."/>
        </authorList>
    </citation>
    <scope>NUCLEOTIDE SEQUENCE</scope>
    <source>
        <tissue evidence="13">Leaf</tissue>
    </source>
</reference>
<dbReference type="GO" id="GO:0098552">
    <property type="term" value="C:side of membrane"/>
    <property type="evidence" value="ECO:0007669"/>
    <property type="project" value="UniProtKB-KW"/>
</dbReference>
<keyword evidence="9" id="KW-0325">Glycoprotein</keyword>
<evidence type="ECO:0000256" key="4">
    <source>
        <dbReference type="ARBA" id="ARBA00022475"/>
    </source>
</evidence>
<feature type="compositionally biased region" description="Low complexity" evidence="11">
    <location>
        <begin position="107"/>
        <end position="132"/>
    </location>
</feature>
<comment type="similarity">
    <text evidence="2">Belongs to the plant LTP family.</text>
</comment>
<evidence type="ECO:0000256" key="1">
    <source>
        <dbReference type="ARBA" id="ARBA00004609"/>
    </source>
</evidence>
<dbReference type="KEGG" id="dcr:108202143"/>
<dbReference type="GO" id="GO:0005886">
    <property type="term" value="C:plasma membrane"/>
    <property type="evidence" value="ECO:0007669"/>
    <property type="project" value="UniProtKB-SubCell"/>
</dbReference>
<dbReference type="FunFam" id="1.10.110.10:FF:000001">
    <property type="entry name" value="Bifunctional inhibitor/lipid-transfer protein/seed storage 2S albumin superfamily protein"/>
    <property type="match status" value="1"/>
</dbReference>
<gene>
    <name evidence="13" type="ORF">DCAR_0935625</name>
</gene>
<dbReference type="OrthoDB" id="911994at2759"/>
<dbReference type="GO" id="GO:0006869">
    <property type="term" value="P:lipid transport"/>
    <property type="evidence" value="ECO:0007669"/>
    <property type="project" value="InterPro"/>
</dbReference>
<evidence type="ECO:0000256" key="12">
    <source>
        <dbReference type="SAM" id="SignalP"/>
    </source>
</evidence>
<organism evidence="13 14">
    <name type="scientific">Daucus carota subsp. sativus</name>
    <name type="common">Carrot</name>
    <dbReference type="NCBI Taxonomy" id="79200"/>
    <lineage>
        <taxon>Eukaryota</taxon>
        <taxon>Viridiplantae</taxon>
        <taxon>Streptophyta</taxon>
        <taxon>Embryophyta</taxon>
        <taxon>Tracheophyta</taxon>
        <taxon>Spermatophyta</taxon>
        <taxon>Magnoliopsida</taxon>
        <taxon>eudicotyledons</taxon>
        <taxon>Gunneridae</taxon>
        <taxon>Pentapetalae</taxon>
        <taxon>asterids</taxon>
        <taxon>campanulids</taxon>
        <taxon>Apiales</taxon>
        <taxon>Apiaceae</taxon>
        <taxon>Apioideae</taxon>
        <taxon>Scandiceae</taxon>
        <taxon>Daucinae</taxon>
        <taxon>Daucus</taxon>
        <taxon>Daucus sect. Daucus</taxon>
    </lineage>
</organism>
<dbReference type="Gene3D" id="1.10.110.10">
    <property type="entry name" value="Plant lipid-transfer and hydrophobic proteins"/>
    <property type="match status" value="1"/>
</dbReference>
<evidence type="ECO:0000313" key="14">
    <source>
        <dbReference type="Proteomes" id="UP000077755"/>
    </source>
</evidence>
<comment type="subcellular location">
    <subcellularLocation>
        <location evidence="1">Cell membrane</location>
        <topology evidence="1">Lipid-anchor</topology>
        <topology evidence="1">GPI-anchor</topology>
    </subcellularLocation>
</comment>
<evidence type="ECO:0000256" key="5">
    <source>
        <dbReference type="ARBA" id="ARBA00022622"/>
    </source>
</evidence>
<dbReference type="Pfam" id="PF14368">
    <property type="entry name" value="LTP_2"/>
    <property type="match status" value="1"/>
</dbReference>